<evidence type="ECO:0000313" key="8">
    <source>
        <dbReference type="EMBL" id="RJX44602.1"/>
    </source>
</evidence>
<feature type="binding site" evidence="6">
    <location>
        <position position="175"/>
    </location>
    <ligand>
        <name>GTP</name>
        <dbReference type="ChEBI" id="CHEBI:37565"/>
    </ligand>
</feature>
<dbReference type="InterPro" id="IPR045061">
    <property type="entry name" value="FtsZ/CetZ"/>
</dbReference>
<evidence type="ECO:0000313" key="9">
    <source>
        <dbReference type="Proteomes" id="UP000276588"/>
    </source>
</evidence>
<dbReference type="AlphaFoldDB" id="A0A3A6Q5H7"/>
<dbReference type="Pfam" id="PF00091">
    <property type="entry name" value="Tubulin"/>
    <property type="match status" value="1"/>
</dbReference>
<dbReference type="InterPro" id="IPR003008">
    <property type="entry name" value="Tubulin_FtsZ_GTPase"/>
</dbReference>
<dbReference type="GO" id="GO:0005737">
    <property type="term" value="C:cytoplasm"/>
    <property type="evidence" value="ECO:0007669"/>
    <property type="project" value="UniProtKB-SubCell"/>
</dbReference>
<keyword evidence="5 6" id="KW-0342">GTP-binding</keyword>
<accession>A0A3A6Q5H7</accession>
<evidence type="ECO:0000256" key="5">
    <source>
        <dbReference type="ARBA" id="ARBA00023134"/>
    </source>
</evidence>
<dbReference type="SMART" id="SM00864">
    <property type="entry name" value="Tubulin"/>
    <property type="match status" value="1"/>
</dbReference>
<keyword evidence="4 6" id="KW-0133">Cell shape</keyword>
<keyword evidence="9" id="KW-1185">Reference proteome</keyword>
<comment type="subcellular location">
    <subcellularLocation>
        <location evidence="6">Cytoplasm</location>
    </subcellularLocation>
</comment>
<dbReference type="GO" id="GO:0032153">
    <property type="term" value="C:cell division site"/>
    <property type="evidence" value="ECO:0007669"/>
    <property type="project" value="TreeGrafter"/>
</dbReference>
<dbReference type="GO" id="GO:0005525">
    <property type="term" value="F:GTP binding"/>
    <property type="evidence" value="ECO:0007669"/>
    <property type="project" value="UniProtKB-UniRule"/>
</dbReference>
<keyword evidence="8" id="KW-0131">Cell cycle</keyword>
<keyword evidence="8" id="KW-0132">Cell division</keyword>
<dbReference type="Pfam" id="PF21011">
    <property type="entry name" value="CetZ_C"/>
    <property type="match status" value="1"/>
</dbReference>
<dbReference type="PANTHER" id="PTHR30314:SF10">
    <property type="entry name" value="TUBULIN-LIKE PROTEIN CETZ"/>
    <property type="match status" value="1"/>
</dbReference>
<name>A0A3A6Q5H7_9EURY</name>
<evidence type="ECO:0000259" key="7">
    <source>
        <dbReference type="SMART" id="SM00864"/>
    </source>
</evidence>
<comment type="function">
    <text evidence="6">Involved in cell shape control.</text>
</comment>
<comment type="caution">
    <text evidence="8">The sequence shown here is derived from an EMBL/GenBank/DDBJ whole genome shotgun (WGS) entry which is preliminary data.</text>
</comment>
<dbReference type="InterPro" id="IPR048737">
    <property type="entry name" value="CetZ_C"/>
</dbReference>
<proteinExistence type="inferred from homology"/>
<comment type="similarity">
    <text evidence="1 6">Belongs to the CetZ family.</text>
</comment>
<evidence type="ECO:0000256" key="3">
    <source>
        <dbReference type="ARBA" id="ARBA00022741"/>
    </source>
</evidence>
<evidence type="ECO:0000256" key="1">
    <source>
        <dbReference type="ARBA" id="ARBA00006877"/>
    </source>
</evidence>
<dbReference type="PANTHER" id="PTHR30314">
    <property type="entry name" value="CELL DIVISION PROTEIN FTSZ-RELATED"/>
    <property type="match status" value="1"/>
</dbReference>
<dbReference type="Proteomes" id="UP000276588">
    <property type="component" value="Unassembled WGS sequence"/>
</dbReference>
<dbReference type="RefSeq" id="WP_120101317.1">
    <property type="nucleotide sequence ID" value="NZ_QKNY01000004.1"/>
</dbReference>
<dbReference type="InterPro" id="IPR037103">
    <property type="entry name" value="Tubulin/FtsZ-like_C"/>
</dbReference>
<protein>
    <recommendedName>
        <fullName evidence="6">Tubulin-like protein CetZ</fullName>
    </recommendedName>
</protein>
<evidence type="ECO:0000256" key="6">
    <source>
        <dbReference type="HAMAP-Rule" id="MF_01946"/>
    </source>
</evidence>
<keyword evidence="3 6" id="KW-0547">Nucleotide-binding</keyword>
<feature type="binding site" evidence="6">
    <location>
        <begin position="110"/>
        <end position="112"/>
    </location>
    <ligand>
        <name>GTP</name>
        <dbReference type="ChEBI" id="CHEBI:37565"/>
    </ligand>
</feature>
<dbReference type="CDD" id="cd02202">
    <property type="entry name" value="CetZ_tubulin-like"/>
    <property type="match status" value="1"/>
</dbReference>
<sequence length="368" mass="38311">MQLTVCGVGGAGCRIADRLVAADASRSRSFVVDSVALDTDQRDLSSLESIPDDRRHLYGVIEAEGAGVEGDRSVGAAAADSEATELGNAVDDAVSSQADAILCCVGLAGGSGATALPRLADELRRVYDIPVYGLGILPAVAATPDDGSTPTAARNTGRALANLTTTTDALLLFDNELWLGSSDSATDPEVQADLNETLTTRVAALFAAGEGDHDRQIAERVVDASEVQNTFGAGGIATIGYASQTIERPTSSRFGLGILEEEGEIDDTTAIKAIETTSRRAVRGKLTVEIERESVERGLLIVGGPPDWLNRRAVSDARSWLAQETGSVEIRGGDMPEPDGDAITMIALLTGVGSCPRVRAFRAAADRG</sequence>
<gene>
    <name evidence="6" type="primary">cetZ</name>
    <name evidence="8" type="ORF">DM826_03030</name>
</gene>
<dbReference type="InterPro" id="IPR036525">
    <property type="entry name" value="Tubulin/FtsZ_GTPase_sf"/>
</dbReference>
<dbReference type="SUPFAM" id="SSF52490">
    <property type="entry name" value="Tubulin nucleotide-binding domain-like"/>
    <property type="match status" value="1"/>
</dbReference>
<comment type="caution">
    <text evidence="6">Lacks conserved residue(s) required for the propagation of feature annotation.</text>
</comment>
<organism evidence="8 9">
    <name type="scientific">Halonotius aquaticus</name>
    <dbReference type="NCBI Taxonomy" id="2216978"/>
    <lineage>
        <taxon>Archaea</taxon>
        <taxon>Methanobacteriati</taxon>
        <taxon>Methanobacteriota</taxon>
        <taxon>Stenosarchaea group</taxon>
        <taxon>Halobacteria</taxon>
        <taxon>Halobacteriales</taxon>
        <taxon>Haloferacaceae</taxon>
        <taxon>Halonotius</taxon>
    </lineage>
</organism>
<dbReference type="GO" id="GO:0008360">
    <property type="term" value="P:regulation of cell shape"/>
    <property type="evidence" value="ECO:0007669"/>
    <property type="project" value="UniProtKB-UniRule"/>
</dbReference>
<dbReference type="GO" id="GO:0051301">
    <property type="term" value="P:cell division"/>
    <property type="evidence" value="ECO:0007669"/>
    <property type="project" value="UniProtKB-KW"/>
</dbReference>
<evidence type="ECO:0000256" key="2">
    <source>
        <dbReference type="ARBA" id="ARBA00022490"/>
    </source>
</evidence>
<dbReference type="GO" id="GO:0003924">
    <property type="term" value="F:GTPase activity"/>
    <property type="evidence" value="ECO:0007669"/>
    <property type="project" value="InterPro"/>
</dbReference>
<dbReference type="OrthoDB" id="269955at2157"/>
<feature type="binding site" evidence="6">
    <location>
        <position position="146"/>
    </location>
    <ligand>
        <name>GTP</name>
        <dbReference type="ChEBI" id="CHEBI:37565"/>
    </ligand>
</feature>
<keyword evidence="2 6" id="KW-0963">Cytoplasm</keyword>
<dbReference type="Gene3D" id="3.30.1330.20">
    <property type="entry name" value="Tubulin/FtsZ, C-terminal domain"/>
    <property type="match status" value="1"/>
</dbReference>
<dbReference type="InterPro" id="IPR032907">
    <property type="entry name" value="CetZ"/>
</dbReference>
<dbReference type="HAMAP" id="MF_01946">
    <property type="entry name" value="CetZ"/>
    <property type="match status" value="1"/>
</dbReference>
<evidence type="ECO:0000256" key="4">
    <source>
        <dbReference type="ARBA" id="ARBA00022960"/>
    </source>
</evidence>
<dbReference type="Gene3D" id="3.40.50.1440">
    <property type="entry name" value="Tubulin/FtsZ, GTPase domain"/>
    <property type="match status" value="1"/>
</dbReference>
<feature type="domain" description="Tubulin/FtsZ GTPase" evidence="7">
    <location>
        <begin position="2"/>
        <end position="211"/>
    </location>
</feature>
<feature type="binding site" evidence="6">
    <location>
        <position position="195"/>
    </location>
    <ligand>
        <name>GTP</name>
        <dbReference type="ChEBI" id="CHEBI:37565"/>
    </ligand>
</feature>
<dbReference type="EMBL" id="QKNY01000004">
    <property type="protein sequence ID" value="RJX44602.1"/>
    <property type="molecule type" value="Genomic_DNA"/>
</dbReference>
<reference evidence="8 9" key="1">
    <citation type="submission" date="2018-06" db="EMBL/GenBank/DDBJ databases">
        <title>Halonotius sp. F13-13 a new haloarchaeeon isolated from a solar saltern from Isla Cristina, Huelva, Spain.</title>
        <authorList>
            <person name="Duran-Viseras A."/>
            <person name="Sanchez-Porro C."/>
            <person name="Ventosa A."/>
        </authorList>
    </citation>
    <scope>NUCLEOTIDE SEQUENCE [LARGE SCALE GENOMIC DNA]</scope>
    <source>
        <strain evidence="8 9">F13-13</strain>
    </source>
</reference>